<evidence type="ECO:0000256" key="3">
    <source>
        <dbReference type="ARBA" id="ARBA00022898"/>
    </source>
</evidence>
<reference evidence="5 6" key="1">
    <citation type="journal article" date="2018" name="Nat. Ecol. Evol.">
        <title>Pezizomycetes genomes reveal the molecular basis of ectomycorrhizal truffle lifestyle.</title>
        <authorList>
            <person name="Murat C."/>
            <person name="Payen T."/>
            <person name="Noel B."/>
            <person name="Kuo A."/>
            <person name="Morin E."/>
            <person name="Chen J."/>
            <person name="Kohler A."/>
            <person name="Krizsan K."/>
            <person name="Balestrini R."/>
            <person name="Da Silva C."/>
            <person name="Montanini B."/>
            <person name="Hainaut M."/>
            <person name="Levati E."/>
            <person name="Barry K.W."/>
            <person name="Belfiori B."/>
            <person name="Cichocki N."/>
            <person name="Clum A."/>
            <person name="Dockter R.B."/>
            <person name="Fauchery L."/>
            <person name="Guy J."/>
            <person name="Iotti M."/>
            <person name="Le Tacon F."/>
            <person name="Lindquist E.A."/>
            <person name="Lipzen A."/>
            <person name="Malagnac F."/>
            <person name="Mello A."/>
            <person name="Molinier V."/>
            <person name="Miyauchi S."/>
            <person name="Poulain J."/>
            <person name="Riccioni C."/>
            <person name="Rubini A."/>
            <person name="Sitrit Y."/>
            <person name="Splivallo R."/>
            <person name="Traeger S."/>
            <person name="Wang M."/>
            <person name="Zifcakova L."/>
            <person name="Wipf D."/>
            <person name="Zambonelli A."/>
            <person name="Paolocci F."/>
            <person name="Nowrousian M."/>
            <person name="Ottonello S."/>
            <person name="Baldrian P."/>
            <person name="Spatafora J.W."/>
            <person name="Henrissat B."/>
            <person name="Nagy L.G."/>
            <person name="Aury J.M."/>
            <person name="Wincker P."/>
            <person name="Grigoriev I.V."/>
            <person name="Bonfante P."/>
            <person name="Martin F.M."/>
        </authorList>
    </citation>
    <scope>NUCLEOTIDE SEQUENCE [LARGE SCALE GENOMIC DNA]</scope>
    <source>
        <strain evidence="5 6">ATCC MYA-4762</strain>
    </source>
</reference>
<dbReference type="GO" id="GO:0030170">
    <property type="term" value="F:pyridoxal phosphate binding"/>
    <property type="evidence" value="ECO:0007669"/>
    <property type="project" value="InterPro"/>
</dbReference>
<dbReference type="Pfam" id="PF00202">
    <property type="entry name" value="Aminotran_3"/>
    <property type="match status" value="1"/>
</dbReference>
<dbReference type="EC" id="2.6.1.13" evidence="4"/>
<evidence type="ECO:0000313" key="6">
    <source>
        <dbReference type="Proteomes" id="UP000267821"/>
    </source>
</evidence>
<protein>
    <recommendedName>
        <fullName evidence="4">Ornithine aminotransferase</fullName>
        <ecNumber evidence="4">2.6.1.13</ecNumber>
    </recommendedName>
</protein>
<gene>
    <name evidence="5" type="ORF">L211DRAFT_860267</name>
</gene>
<evidence type="ECO:0000256" key="2">
    <source>
        <dbReference type="ARBA" id="ARBA00008954"/>
    </source>
</evidence>
<dbReference type="InterPro" id="IPR050103">
    <property type="entry name" value="Class-III_PLP-dep_AT"/>
</dbReference>
<keyword evidence="4" id="KW-0032">Aminotransferase</keyword>
<sequence>MLIEVNSRSKLLCCEHSGVVLLGKAISGGVFPVSVVLADKDTMFCIEPGTHGSMYGGNPVGCAVAIAALEVVRNENLTERAESLGREVQSQSQLYQEPCYQAGQRQGAVVVDESKLNGHTAWELCLLLKKKGLLAKPIHQNIIHLAAPLVISEAQIDRATEISKEAVKELPPMKAAEFCAQGHHEQGVNIDS</sequence>
<dbReference type="EMBL" id="ML121529">
    <property type="protein sequence ID" value="RPB28723.1"/>
    <property type="molecule type" value="Genomic_DNA"/>
</dbReference>
<organism evidence="5 6">
    <name type="scientific">Terfezia boudieri ATCC MYA-4762</name>
    <dbReference type="NCBI Taxonomy" id="1051890"/>
    <lineage>
        <taxon>Eukaryota</taxon>
        <taxon>Fungi</taxon>
        <taxon>Dikarya</taxon>
        <taxon>Ascomycota</taxon>
        <taxon>Pezizomycotina</taxon>
        <taxon>Pezizomycetes</taxon>
        <taxon>Pezizales</taxon>
        <taxon>Pezizaceae</taxon>
        <taxon>Terfezia</taxon>
    </lineage>
</organism>
<evidence type="ECO:0000256" key="1">
    <source>
        <dbReference type="ARBA" id="ARBA00001933"/>
    </source>
</evidence>
<dbReference type="UniPathway" id="UPA00098">
    <property type="reaction ID" value="UER00358"/>
</dbReference>
<comment type="similarity">
    <text evidence="2 4">Belongs to the class-III pyridoxal-phosphate-dependent aminotransferase family.</text>
</comment>
<comment type="catalytic activity">
    <reaction evidence="4">
        <text>a 2-oxocarboxylate + L-ornithine = L-glutamate 5-semialdehyde + an L-alpha-amino acid</text>
        <dbReference type="Rhea" id="RHEA:13877"/>
        <dbReference type="ChEBI" id="CHEBI:35179"/>
        <dbReference type="ChEBI" id="CHEBI:46911"/>
        <dbReference type="ChEBI" id="CHEBI:58066"/>
        <dbReference type="ChEBI" id="CHEBI:59869"/>
        <dbReference type="EC" id="2.6.1.13"/>
    </reaction>
</comment>
<dbReference type="GO" id="GO:0019544">
    <property type="term" value="P:L-arginine catabolic process to L-glutamate"/>
    <property type="evidence" value="ECO:0007669"/>
    <property type="project" value="TreeGrafter"/>
</dbReference>
<dbReference type="PANTHER" id="PTHR11986:SF18">
    <property type="entry name" value="ORNITHINE AMINOTRANSFERASE, MITOCHONDRIAL"/>
    <property type="match status" value="1"/>
</dbReference>
<dbReference type="InterPro" id="IPR005814">
    <property type="entry name" value="Aminotrans_3"/>
</dbReference>
<proteinExistence type="inferred from homology"/>
<comment type="cofactor">
    <cofactor evidence="1 4">
        <name>pyridoxal 5'-phosphate</name>
        <dbReference type="ChEBI" id="CHEBI:597326"/>
    </cofactor>
</comment>
<dbReference type="GO" id="GO:0005737">
    <property type="term" value="C:cytoplasm"/>
    <property type="evidence" value="ECO:0007669"/>
    <property type="project" value="TreeGrafter"/>
</dbReference>
<dbReference type="GO" id="GO:0042802">
    <property type="term" value="F:identical protein binding"/>
    <property type="evidence" value="ECO:0007669"/>
    <property type="project" value="TreeGrafter"/>
</dbReference>
<name>A0A3N4M0M6_9PEZI</name>
<dbReference type="Proteomes" id="UP000267821">
    <property type="component" value="Unassembled WGS sequence"/>
</dbReference>
<dbReference type="Gene3D" id="3.40.640.10">
    <property type="entry name" value="Type I PLP-dependent aspartate aminotransferase-like (Major domain)"/>
    <property type="match status" value="1"/>
</dbReference>
<dbReference type="SUPFAM" id="SSF53383">
    <property type="entry name" value="PLP-dependent transferases"/>
    <property type="match status" value="1"/>
</dbReference>
<dbReference type="AlphaFoldDB" id="A0A3N4M0M6"/>
<dbReference type="InterPro" id="IPR015421">
    <property type="entry name" value="PyrdxlP-dep_Trfase_major"/>
</dbReference>
<dbReference type="PANTHER" id="PTHR11986">
    <property type="entry name" value="AMINOTRANSFERASE CLASS III"/>
    <property type="match status" value="1"/>
</dbReference>
<dbReference type="InterPro" id="IPR015424">
    <property type="entry name" value="PyrdxlP-dep_Trfase"/>
</dbReference>
<dbReference type="GO" id="GO:0055129">
    <property type="term" value="P:L-proline biosynthetic process"/>
    <property type="evidence" value="ECO:0007669"/>
    <property type="project" value="UniProtKB-UniPathway"/>
</dbReference>
<dbReference type="GO" id="GO:0004587">
    <property type="term" value="F:ornithine aminotransferase activity"/>
    <property type="evidence" value="ECO:0007669"/>
    <property type="project" value="UniProtKB-EC"/>
</dbReference>
<dbReference type="OrthoDB" id="10261433at2759"/>
<dbReference type="Gene3D" id="3.90.1150.10">
    <property type="entry name" value="Aspartate Aminotransferase, domain 1"/>
    <property type="match status" value="1"/>
</dbReference>
<keyword evidence="3 4" id="KW-0663">Pyridoxal phosphate</keyword>
<dbReference type="STRING" id="1051890.A0A3N4M0M6"/>
<comment type="pathway">
    <text evidence="4">Amino-acid biosynthesis; L-proline biosynthesis; L-glutamate 5-semialdehyde from L-ornithine: step 1/1.</text>
</comment>
<keyword evidence="6" id="KW-1185">Reference proteome</keyword>
<evidence type="ECO:0000313" key="5">
    <source>
        <dbReference type="EMBL" id="RPB28723.1"/>
    </source>
</evidence>
<evidence type="ECO:0000256" key="4">
    <source>
        <dbReference type="RuleBase" id="RU365036"/>
    </source>
</evidence>
<dbReference type="GO" id="GO:0010121">
    <property type="term" value="P:L-arginine catabolic process to proline via ornithine"/>
    <property type="evidence" value="ECO:0007669"/>
    <property type="project" value="TreeGrafter"/>
</dbReference>
<keyword evidence="4 5" id="KW-0808">Transferase</keyword>
<accession>A0A3N4M0M6</accession>
<dbReference type="InParanoid" id="A0A3N4M0M6"/>
<dbReference type="InterPro" id="IPR015422">
    <property type="entry name" value="PyrdxlP-dep_Trfase_small"/>
</dbReference>